<sequence>MPIQTTTPSASDLVLAADEVLAGLTARPLGEVSASEYETGRVITLAPWMSNLGGRLGFLLGSQHADGTWGAPNGYDLIPTLSAAEALLTVLRRWESRSLPDATGVDPGKLAAAAGRALAALRTRLRQGRSAGLPDTVAAELITPALVAEVNGHLDRLVREPVAGLDAWGAGFRLDLPADADAETLARVRAHLRAGGDVPFKLWHSLEVMGDLARAAASVRTMADAVGCTPAATAAWLGERPDAERFSHAMAYLEDTAAGHGGAVPTILPVTFFERIWTINILIGAGIDAHVPPSIVEELERLLDAGPLPGAPGLPPEADTTSTGLATLARLGRMRKPDLLWEFEEGDHFCCYLGGERTPSETTNAHILEAFGEYVDRNPEHAGRYRNAMGKIVRWLAGVQHQDGFWTDKWHASPYYATYHCATALDLMADAEAENAVRRAVEWTVATQNDDGSWGIWGGTGEETAYAVHILLHTRPGQADPRARHAATRGGHFLRGQNRNQYTPMWHGKDVYSPIAVCRAAPVAALYLTRAHAEGSLAARRPWRVPAGNRR</sequence>
<accession>A0A7W9IMA9</accession>
<dbReference type="InterPro" id="IPR008930">
    <property type="entry name" value="Terpenoid_cyclase/PrenylTrfase"/>
</dbReference>
<dbReference type="Gene3D" id="1.50.10.20">
    <property type="match status" value="1"/>
</dbReference>
<evidence type="ECO:0000259" key="1">
    <source>
        <dbReference type="Pfam" id="PF13243"/>
    </source>
</evidence>
<gene>
    <name evidence="2" type="ORF">F4562_006278</name>
</gene>
<comment type="caution">
    <text evidence="2">The sequence shown here is derived from an EMBL/GenBank/DDBJ whole genome shotgun (WGS) entry which is preliminary data.</text>
</comment>
<dbReference type="Pfam" id="PF13243">
    <property type="entry name" value="SQHop_cyclase_C"/>
    <property type="match status" value="1"/>
</dbReference>
<dbReference type="GO" id="GO:0016102">
    <property type="term" value="P:diterpenoid biosynthetic process"/>
    <property type="evidence" value="ECO:0007669"/>
    <property type="project" value="TreeGrafter"/>
</dbReference>
<evidence type="ECO:0000313" key="3">
    <source>
        <dbReference type="Proteomes" id="UP000540685"/>
    </source>
</evidence>
<keyword evidence="3" id="KW-1185">Reference proteome</keyword>
<organism evidence="2 3">
    <name type="scientific">Streptosporangium becharense</name>
    <dbReference type="NCBI Taxonomy" id="1816182"/>
    <lineage>
        <taxon>Bacteria</taxon>
        <taxon>Bacillati</taxon>
        <taxon>Actinomycetota</taxon>
        <taxon>Actinomycetes</taxon>
        <taxon>Streptosporangiales</taxon>
        <taxon>Streptosporangiaceae</taxon>
        <taxon>Streptosporangium</taxon>
    </lineage>
</organism>
<dbReference type="SUPFAM" id="SSF48239">
    <property type="entry name" value="Terpenoid cyclases/Protein prenyltransferases"/>
    <property type="match status" value="1"/>
</dbReference>
<dbReference type="PANTHER" id="PTHR31739:SF25">
    <property type="entry name" value="(E,E)-GERANYLLINALOOL SYNTHASE"/>
    <property type="match status" value="1"/>
</dbReference>
<proteinExistence type="predicted"/>
<dbReference type="InterPro" id="IPR032696">
    <property type="entry name" value="SQ_cyclase_C"/>
</dbReference>
<evidence type="ECO:0000313" key="2">
    <source>
        <dbReference type="EMBL" id="MBB5823216.1"/>
    </source>
</evidence>
<dbReference type="GO" id="GO:0010333">
    <property type="term" value="F:terpene synthase activity"/>
    <property type="evidence" value="ECO:0007669"/>
    <property type="project" value="InterPro"/>
</dbReference>
<feature type="domain" description="Squalene cyclase C-terminal" evidence="1">
    <location>
        <begin position="359"/>
        <end position="459"/>
    </location>
</feature>
<dbReference type="Gene3D" id="1.50.10.160">
    <property type="match status" value="1"/>
</dbReference>
<protein>
    <recommendedName>
        <fullName evidence="1">Squalene cyclase C-terminal domain-containing protein</fullName>
    </recommendedName>
</protein>
<dbReference type="AlphaFoldDB" id="A0A7W9IMA9"/>
<dbReference type="PANTHER" id="PTHR31739">
    <property type="entry name" value="ENT-COPALYL DIPHOSPHATE SYNTHASE, CHLOROPLASTIC"/>
    <property type="match status" value="1"/>
</dbReference>
<dbReference type="RefSeq" id="WP_184540232.1">
    <property type="nucleotide sequence ID" value="NZ_JACHMP010000001.1"/>
</dbReference>
<reference evidence="2 3" key="1">
    <citation type="submission" date="2020-08" db="EMBL/GenBank/DDBJ databases">
        <title>Sequencing the genomes of 1000 actinobacteria strains.</title>
        <authorList>
            <person name="Klenk H.-P."/>
        </authorList>
    </citation>
    <scope>NUCLEOTIDE SEQUENCE [LARGE SCALE GENOMIC DNA]</scope>
    <source>
        <strain evidence="2 3">DSM 46887</strain>
    </source>
</reference>
<name>A0A7W9IMA9_9ACTN</name>
<dbReference type="GO" id="GO:0000287">
    <property type="term" value="F:magnesium ion binding"/>
    <property type="evidence" value="ECO:0007669"/>
    <property type="project" value="TreeGrafter"/>
</dbReference>
<dbReference type="Proteomes" id="UP000540685">
    <property type="component" value="Unassembled WGS sequence"/>
</dbReference>
<dbReference type="EMBL" id="JACHMP010000001">
    <property type="protein sequence ID" value="MBB5823216.1"/>
    <property type="molecule type" value="Genomic_DNA"/>
</dbReference>
<dbReference type="InterPro" id="IPR050148">
    <property type="entry name" value="Terpene_synthase-like"/>
</dbReference>